<keyword evidence="2" id="KW-1185">Reference proteome</keyword>
<evidence type="ECO:0000313" key="1">
    <source>
        <dbReference type="EMBL" id="OWR41388.1"/>
    </source>
</evidence>
<accession>A0A212EIT9</accession>
<dbReference type="KEGG" id="dpl:KGM_200330"/>
<protein>
    <submittedName>
        <fullName evidence="1">Uncharacterized protein</fullName>
    </submittedName>
</protein>
<name>A0A212EIT9_DANPL</name>
<proteinExistence type="predicted"/>
<organism evidence="1 2">
    <name type="scientific">Danaus plexippus plexippus</name>
    <dbReference type="NCBI Taxonomy" id="278856"/>
    <lineage>
        <taxon>Eukaryota</taxon>
        <taxon>Metazoa</taxon>
        <taxon>Ecdysozoa</taxon>
        <taxon>Arthropoda</taxon>
        <taxon>Hexapoda</taxon>
        <taxon>Insecta</taxon>
        <taxon>Pterygota</taxon>
        <taxon>Neoptera</taxon>
        <taxon>Endopterygota</taxon>
        <taxon>Lepidoptera</taxon>
        <taxon>Glossata</taxon>
        <taxon>Ditrysia</taxon>
        <taxon>Papilionoidea</taxon>
        <taxon>Nymphalidae</taxon>
        <taxon>Danainae</taxon>
        <taxon>Danaini</taxon>
        <taxon>Danaina</taxon>
        <taxon>Danaus</taxon>
        <taxon>Danaus</taxon>
    </lineage>
</organism>
<dbReference type="AlphaFoldDB" id="A0A212EIT9"/>
<evidence type="ECO:0000313" key="2">
    <source>
        <dbReference type="Proteomes" id="UP000007151"/>
    </source>
</evidence>
<dbReference type="Proteomes" id="UP000007151">
    <property type="component" value="Unassembled WGS sequence"/>
</dbReference>
<comment type="caution">
    <text evidence="1">The sequence shown here is derived from an EMBL/GenBank/DDBJ whole genome shotgun (WGS) entry which is preliminary data.</text>
</comment>
<sequence>MPCCSSCGVPCCGQVAGASFPAPFCGPCCGVCVGPCGRPFGVYSPTGEQQQPWTQGMQHLAMGGSHPPGHLAKVPMLKSR</sequence>
<dbReference type="InParanoid" id="A0A212EIT9"/>
<gene>
    <name evidence="1" type="ORF">KGM_200330</name>
</gene>
<reference evidence="1 2" key="1">
    <citation type="journal article" date="2011" name="Cell">
        <title>The monarch butterfly genome yields insights into long-distance migration.</title>
        <authorList>
            <person name="Zhan S."/>
            <person name="Merlin C."/>
            <person name="Boore J.L."/>
            <person name="Reppert S.M."/>
        </authorList>
    </citation>
    <scope>NUCLEOTIDE SEQUENCE [LARGE SCALE GENOMIC DNA]</scope>
    <source>
        <strain evidence="1">F-2</strain>
    </source>
</reference>
<dbReference type="EMBL" id="AGBW02014579">
    <property type="protein sequence ID" value="OWR41388.1"/>
    <property type="molecule type" value="Genomic_DNA"/>
</dbReference>